<organism evidence="2 3">
    <name type="scientific">Cinchona calisaya</name>
    <dbReference type="NCBI Taxonomy" id="153742"/>
    <lineage>
        <taxon>Eukaryota</taxon>
        <taxon>Viridiplantae</taxon>
        <taxon>Streptophyta</taxon>
        <taxon>Embryophyta</taxon>
        <taxon>Tracheophyta</taxon>
        <taxon>Spermatophyta</taxon>
        <taxon>Magnoliopsida</taxon>
        <taxon>eudicotyledons</taxon>
        <taxon>Gunneridae</taxon>
        <taxon>Pentapetalae</taxon>
        <taxon>asterids</taxon>
        <taxon>lamiids</taxon>
        <taxon>Gentianales</taxon>
        <taxon>Rubiaceae</taxon>
        <taxon>Cinchonoideae</taxon>
        <taxon>Cinchoneae</taxon>
        <taxon>Cinchona</taxon>
    </lineage>
</organism>
<dbReference type="EMBL" id="JBJUIK010000003">
    <property type="protein sequence ID" value="KAL3533681.1"/>
    <property type="molecule type" value="Genomic_DNA"/>
</dbReference>
<gene>
    <name evidence="2" type="ORF">ACH5RR_007202</name>
</gene>
<proteinExistence type="predicted"/>
<protein>
    <submittedName>
        <fullName evidence="2">Uncharacterized protein</fullName>
    </submittedName>
</protein>
<name>A0ABD3AR92_9GENT</name>
<dbReference type="Proteomes" id="UP001630127">
    <property type="component" value="Unassembled WGS sequence"/>
</dbReference>
<comment type="caution">
    <text evidence="2">The sequence shown here is derived from an EMBL/GenBank/DDBJ whole genome shotgun (WGS) entry which is preliminary data.</text>
</comment>
<keyword evidence="3" id="KW-1185">Reference proteome</keyword>
<accession>A0ABD3AR92</accession>
<evidence type="ECO:0000313" key="2">
    <source>
        <dbReference type="EMBL" id="KAL3533681.1"/>
    </source>
</evidence>
<evidence type="ECO:0000313" key="3">
    <source>
        <dbReference type="Proteomes" id="UP001630127"/>
    </source>
</evidence>
<evidence type="ECO:0000256" key="1">
    <source>
        <dbReference type="SAM" id="MobiDB-lite"/>
    </source>
</evidence>
<reference evidence="2 3" key="1">
    <citation type="submission" date="2024-11" db="EMBL/GenBank/DDBJ databases">
        <title>A near-complete genome assembly of Cinchona calisaya.</title>
        <authorList>
            <person name="Lian D.C."/>
            <person name="Zhao X.W."/>
            <person name="Wei L."/>
        </authorList>
    </citation>
    <scope>NUCLEOTIDE SEQUENCE [LARGE SCALE GENOMIC DNA]</scope>
    <source>
        <tissue evidence="2">Nenye</tissue>
    </source>
</reference>
<feature type="region of interest" description="Disordered" evidence="1">
    <location>
        <begin position="1"/>
        <end position="24"/>
    </location>
</feature>
<dbReference type="AlphaFoldDB" id="A0ABD3AR92"/>
<sequence>MTKGIGAAKLGKNCPNIDLKKRENPKKLPSLDKHYFADGLTPTTPTTKYEIRDQHQSRGNEGDWIYKKSALARSFWRPFHGVQSPPWKSAPNKQVHQSLPFLYIQTF</sequence>